<proteinExistence type="predicted"/>
<gene>
    <name evidence="1" type="ORF">V2H41_04970</name>
</gene>
<accession>A0ABU7RFA2</accession>
<dbReference type="Proteomes" id="UP001357452">
    <property type="component" value="Unassembled WGS sequence"/>
</dbReference>
<dbReference type="RefSeq" id="WP_330974028.1">
    <property type="nucleotide sequence ID" value="NZ_JAZGLY010000002.1"/>
</dbReference>
<keyword evidence="2" id="KW-1185">Reference proteome</keyword>
<reference evidence="1 2" key="1">
    <citation type="submission" date="2024-01" db="EMBL/GenBank/DDBJ databases">
        <title>Niabella digestum sp. nov., isolated from waste digestion system.</title>
        <authorList>
            <person name="Zhang L."/>
        </authorList>
    </citation>
    <scope>NUCLEOTIDE SEQUENCE [LARGE SCALE GENOMIC DNA]</scope>
    <source>
        <strain evidence="1 2">A18</strain>
    </source>
</reference>
<evidence type="ECO:0000313" key="2">
    <source>
        <dbReference type="Proteomes" id="UP001357452"/>
    </source>
</evidence>
<dbReference type="PROSITE" id="PS51257">
    <property type="entry name" value="PROKAR_LIPOPROTEIN"/>
    <property type="match status" value="1"/>
</dbReference>
<dbReference type="Gene3D" id="3.20.20.80">
    <property type="entry name" value="Glycosidases"/>
    <property type="match status" value="1"/>
</dbReference>
<name>A0ABU7RFA2_9BACT</name>
<dbReference type="InterPro" id="IPR017853">
    <property type="entry name" value="GH"/>
</dbReference>
<comment type="caution">
    <text evidence="1">The sequence shown here is derived from an EMBL/GenBank/DDBJ whole genome shotgun (WGS) entry which is preliminary data.</text>
</comment>
<dbReference type="EMBL" id="JAZGLY010000002">
    <property type="protein sequence ID" value="MEE6186621.1"/>
    <property type="molecule type" value="Genomic_DNA"/>
</dbReference>
<dbReference type="SUPFAM" id="SSF51445">
    <property type="entry name" value="(Trans)glycosidases"/>
    <property type="match status" value="1"/>
</dbReference>
<organism evidence="1 2">
    <name type="scientific">Niabella digestorum</name>
    <dbReference type="NCBI Taxonomy" id="3117701"/>
    <lineage>
        <taxon>Bacteria</taxon>
        <taxon>Pseudomonadati</taxon>
        <taxon>Bacteroidota</taxon>
        <taxon>Chitinophagia</taxon>
        <taxon>Chitinophagales</taxon>
        <taxon>Chitinophagaceae</taxon>
        <taxon>Niabella</taxon>
    </lineage>
</organism>
<evidence type="ECO:0000313" key="1">
    <source>
        <dbReference type="EMBL" id="MEE6186621.1"/>
    </source>
</evidence>
<sequence length="495" mass="55109">MKYRIITLLAIAVLTGCIKKGIQPPIPEMPDIPETVLPSLITVDCSQQEGPIMQLHRYNGSSTTSGMPGDAARNWMQQLQTKLVRVWIQLVYVYNNGNINYNYTYRGNTMKVEDALSFYSSCSDSLLIAMSGHKTSGSYGMPTGDAYKDLVRETILYYKRKYPKIKYIHVGNEVDHGGETMATYYPVYQYYYRGLNEANTILQAEYQSEGKSYDPILIGNSTFTGNITSMLEYAETFVKSYANDPSPNKKFDFFTFNSYGEANRPAELLTAKSKIDNMMRLNGLPTVPVIVSEYGIQGGSALPSGVTLDQMMLMQAAGQLAKAYYMYEGGINAICHWLVNHGSLIHKSQLLDVQNAYASPYGNMLVLSKMLADHKNRIKVTSKGLDNVGLGINAMAAADQSKGIAILVWNYNWTKAVNTQDILVGINNIPSSYFPAGRIHCDIYTIDSQNNNYYINSSQTSLSITKEIDLDYNQNIQIPLTLEGAAVSLIVLKPQ</sequence>
<protein>
    <submittedName>
        <fullName evidence="1">Uncharacterized protein</fullName>
    </submittedName>
</protein>